<evidence type="ECO:0000259" key="4">
    <source>
        <dbReference type="Pfam" id="PF20842"/>
    </source>
</evidence>
<feature type="signal peptide" evidence="2">
    <location>
        <begin position="1"/>
        <end position="26"/>
    </location>
</feature>
<feature type="domain" description="Rax2-like third" evidence="5">
    <location>
        <begin position="377"/>
        <end position="531"/>
    </location>
</feature>
<protein>
    <recommendedName>
        <fullName evidence="8">Cellular morphogenesis protein</fullName>
    </recommendedName>
</protein>
<dbReference type="Proteomes" id="UP000078343">
    <property type="component" value="Unassembled WGS sequence"/>
</dbReference>
<sequence length="1222" mass="127820">MHLLSRFRSKVATALLFLTAHAVSQSVPPPNLDIKSLGQVTLAGDFDAISLYTSIGQQEGFNGNGTQSILSRLPNGAFNILSSTDASIEALCPLVVNNTLMGIVVGGNFTSVGGVAARSLAWMNATTLEIQAIGGVQGTVSALYCDEDNSMLYVGGAFDAGNSTNAIGWAASGWSSLPFAGFDGPVSSIAKAPNGHIIFGGSFTGLGNISSNSLKHPESQVINLSTANLTAKGNASTAGLGNPKNIVCPSNSSDGSSDFLLADNTPGSWRADLAFGFEPTKLRLWQTSQSGKGTKTWRFTAHPLDGILNLTTTDPTTGELTSCSSTCPLAEYNASQPYQDFYFVNLVGMNSFTIDISAWYGNGGGLGGIELFQTDIFSYAIEAFNEPTCETTGIRSEATATGPWYTTPSRESVSDYLTVVVGPTTVDTTLIVFEPDVQESGNYSVIVYTPGCLQDSSCSARAIVNVTGSLTEDGKQSFGTTIFQTNDFDKYDIVYQGHVDATTTSFRPSVTLRPSGQQAAQLVVASRIKFGFTSTTGGLNGLFDYDPNNHTIDYATADFSKSAINNAGTTLKPNANILALATRDDTLYAAGRFSDDVFENIMAFHNNNATSLPDGGLNAAVTDMHSLDDFLYVGGNFTNTAQSNVDGLSNVAAYQYSKNVWVPLGAGLDGPVEAVEPMQLNISQSDGPETVIAFSGSFTRILASDSTPVSRVDGLAIWVPSKRGWLANLDVPKEALVGRLYAATFLPNQTWLGAGTINSLGLAISGAAGLQSQSGGQVALSRLPIDITPSDAQSNTKKRAVQAMQNVTGVITGLYYTGNGQNVTVMGGHFTATATSGSAIQNLMFLNGSNNNQVTGPPAGLDASSTVLALALSDNILFAGGTISGRVENTAINGLVLYDMSAAAYRGIQPASLQGDNNVVVNAIAPQSGTTAVYVGGAFDRTSQDLSCPVVCMYDTSTSQWNTVGSGLQGTVSSLFWRSGSDLLAAGDLLVQGNQTSLANYNTHSQTWSVYDITGIPGPVTAFCPATTDANNMWLAGTANNGSTFLVEIDGNDVRPVVNAFGRGTTIRGLQIMPLTKDHGSTQYLDNDYALLVTGQLEITGFGNAAAALFNGTHVEPFILASTADGSPGSISQVFSSHTNVLRSSGGGHSLGIVILVALCAALGTIFLIILIGIILNYIQRKRAGYKSVPSVPYTDKHSNIHRVPPEALLGNLASKPGVPAV</sequence>
<keyword evidence="2" id="KW-0732">Signal</keyword>
<evidence type="ECO:0000256" key="2">
    <source>
        <dbReference type="SAM" id="SignalP"/>
    </source>
</evidence>
<keyword evidence="7" id="KW-1185">Reference proteome</keyword>
<evidence type="ECO:0000313" key="7">
    <source>
        <dbReference type="Proteomes" id="UP000078343"/>
    </source>
</evidence>
<dbReference type="RefSeq" id="XP_018691592.1">
    <property type="nucleotide sequence ID" value="XM_018838824.1"/>
</dbReference>
<dbReference type="GO" id="GO:1902929">
    <property type="term" value="C:plasma membrane of growing cell tip"/>
    <property type="evidence" value="ECO:0007669"/>
    <property type="project" value="TreeGrafter"/>
</dbReference>
<feature type="domain" description="Rax2-like second" evidence="4">
    <location>
        <begin position="218"/>
        <end position="366"/>
    </location>
</feature>
<dbReference type="InterPro" id="IPR011043">
    <property type="entry name" value="Gal_Oxase/kelch_b-propeller"/>
</dbReference>
<dbReference type="Pfam" id="PF12768">
    <property type="entry name" value="Rax2"/>
    <property type="match status" value="1"/>
</dbReference>
<dbReference type="Pfam" id="PF20842">
    <property type="entry name" value="Rax2_2"/>
    <property type="match status" value="1"/>
</dbReference>
<keyword evidence="1" id="KW-0472">Membrane</keyword>
<keyword evidence="1" id="KW-0812">Transmembrane</keyword>
<comment type="caution">
    <text evidence="6">The sequence shown here is derived from an EMBL/GenBank/DDBJ whole genome shotgun (WGS) entry which is preliminary data.</text>
</comment>
<dbReference type="EMBL" id="LVYI01000006">
    <property type="protein sequence ID" value="OAP58225.1"/>
    <property type="molecule type" value="Genomic_DNA"/>
</dbReference>
<evidence type="ECO:0000313" key="6">
    <source>
        <dbReference type="EMBL" id="OAP58225.1"/>
    </source>
</evidence>
<dbReference type="Gene3D" id="2.120.10.80">
    <property type="entry name" value="Kelch-type beta propeller"/>
    <property type="match status" value="1"/>
</dbReference>
<dbReference type="PANTHER" id="PTHR31778:SF2">
    <property type="entry name" value="BUD SITE SELECTION PROTEIN RAX2"/>
    <property type="match status" value="1"/>
</dbReference>
<feature type="transmembrane region" description="Helical" evidence="1">
    <location>
        <begin position="1151"/>
        <end position="1179"/>
    </location>
</feature>
<dbReference type="OrthoDB" id="2503993at2759"/>
<proteinExistence type="predicted"/>
<evidence type="ECO:0000259" key="5">
    <source>
        <dbReference type="Pfam" id="PF20843"/>
    </source>
</evidence>
<feature type="domain" description="Rax2-like C-terminal" evidence="3">
    <location>
        <begin position="895"/>
        <end position="1143"/>
    </location>
</feature>
<dbReference type="InterPro" id="IPR048266">
    <property type="entry name" value="Rax2-like_second"/>
</dbReference>
<accession>A0A178ZGQ5</accession>
<dbReference type="InterPro" id="IPR024982">
    <property type="entry name" value="Rax2-like_C"/>
</dbReference>
<evidence type="ECO:0000259" key="3">
    <source>
        <dbReference type="Pfam" id="PF12768"/>
    </source>
</evidence>
<dbReference type="AlphaFoldDB" id="A0A178ZGQ5"/>
<reference evidence="6 7" key="1">
    <citation type="submission" date="2016-04" db="EMBL/GenBank/DDBJ databases">
        <title>Draft genome of Fonsecaea erecta CBS 125763.</title>
        <authorList>
            <person name="Weiss V.A."/>
            <person name="Vicente V.A."/>
            <person name="Raittz R.T."/>
            <person name="Moreno L.F."/>
            <person name="De Souza E.M."/>
            <person name="Pedrosa F.O."/>
            <person name="Steffens M.B."/>
            <person name="Faoro H."/>
            <person name="Tadra-Sfeir M.Z."/>
            <person name="Najafzadeh M.J."/>
            <person name="Felipe M.S."/>
            <person name="Teixeira M."/>
            <person name="Sun J."/>
            <person name="Xi L."/>
            <person name="Gomes R."/>
            <person name="De Azevedo C.M."/>
            <person name="Salgado C.G."/>
            <person name="Da Silva M.B."/>
            <person name="Nascimento M.F."/>
            <person name="Queiroz-Telles F."/>
            <person name="Attili D.S."/>
            <person name="Gorbushina A."/>
        </authorList>
    </citation>
    <scope>NUCLEOTIDE SEQUENCE [LARGE SCALE GENOMIC DNA]</scope>
    <source>
        <strain evidence="6 7">CBS 125763</strain>
    </source>
</reference>
<keyword evidence="1" id="KW-1133">Transmembrane helix</keyword>
<dbReference type="PANTHER" id="PTHR31778">
    <property type="entry name" value="BUD SITE SELECTION PROTEIN RAX2"/>
    <property type="match status" value="1"/>
</dbReference>
<feature type="chain" id="PRO_5008098523" description="Cellular morphogenesis protein" evidence="2">
    <location>
        <begin position="27"/>
        <end position="1222"/>
    </location>
</feature>
<dbReference type="STRING" id="1367422.A0A178ZGQ5"/>
<dbReference type="GeneID" id="30011483"/>
<dbReference type="SUPFAM" id="SSF50965">
    <property type="entry name" value="Galactose oxidase, central domain"/>
    <property type="match status" value="1"/>
</dbReference>
<dbReference type="InterPro" id="IPR015915">
    <property type="entry name" value="Kelch-typ_b-propeller"/>
</dbReference>
<gene>
    <name evidence="6" type="ORF">AYL99_07315</name>
</gene>
<evidence type="ECO:0000256" key="1">
    <source>
        <dbReference type="SAM" id="Phobius"/>
    </source>
</evidence>
<dbReference type="Pfam" id="PF20843">
    <property type="entry name" value="Rax2_3"/>
    <property type="match status" value="1"/>
</dbReference>
<name>A0A178ZGQ5_9EURO</name>
<dbReference type="InterPro" id="IPR048265">
    <property type="entry name" value="Rax2-like_third"/>
</dbReference>
<evidence type="ECO:0008006" key="8">
    <source>
        <dbReference type="Google" id="ProtNLM"/>
    </source>
</evidence>
<organism evidence="6 7">
    <name type="scientific">Fonsecaea erecta</name>
    <dbReference type="NCBI Taxonomy" id="1367422"/>
    <lineage>
        <taxon>Eukaryota</taxon>
        <taxon>Fungi</taxon>
        <taxon>Dikarya</taxon>
        <taxon>Ascomycota</taxon>
        <taxon>Pezizomycotina</taxon>
        <taxon>Eurotiomycetes</taxon>
        <taxon>Chaetothyriomycetidae</taxon>
        <taxon>Chaetothyriales</taxon>
        <taxon>Herpotrichiellaceae</taxon>
        <taxon>Fonsecaea</taxon>
    </lineage>
</organism>
<dbReference type="SUPFAM" id="SSF101908">
    <property type="entry name" value="Putative isomerase YbhE"/>
    <property type="match status" value="1"/>
</dbReference>